<evidence type="ECO:0000313" key="2">
    <source>
        <dbReference type="Proteomes" id="UP000772434"/>
    </source>
</evidence>
<reference evidence="1" key="1">
    <citation type="submission" date="2020-11" db="EMBL/GenBank/DDBJ databases">
        <authorList>
            <consortium name="DOE Joint Genome Institute"/>
            <person name="Ahrendt S."/>
            <person name="Riley R."/>
            <person name="Andreopoulos W."/>
            <person name="Labutti K."/>
            <person name="Pangilinan J."/>
            <person name="Ruiz-Duenas F.J."/>
            <person name="Barrasa J.M."/>
            <person name="Sanchez-Garcia M."/>
            <person name="Camarero S."/>
            <person name="Miyauchi S."/>
            <person name="Serrano A."/>
            <person name="Linde D."/>
            <person name="Babiker R."/>
            <person name="Drula E."/>
            <person name="Ayuso-Fernandez I."/>
            <person name="Pacheco R."/>
            <person name="Padilla G."/>
            <person name="Ferreira P."/>
            <person name="Barriuso J."/>
            <person name="Kellner H."/>
            <person name="Castanera R."/>
            <person name="Alfaro M."/>
            <person name="Ramirez L."/>
            <person name="Pisabarro A.G."/>
            <person name="Kuo A."/>
            <person name="Tritt A."/>
            <person name="Lipzen A."/>
            <person name="He G."/>
            <person name="Yan M."/>
            <person name="Ng V."/>
            <person name="Cullen D."/>
            <person name="Martin F."/>
            <person name="Rosso M.-N."/>
            <person name="Henrissat B."/>
            <person name="Hibbett D."/>
            <person name="Martinez A.T."/>
            <person name="Grigoriev I.V."/>
        </authorList>
    </citation>
    <scope>NUCLEOTIDE SEQUENCE</scope>
    <source>
        <strain evidence="1">AH 40177</strain>
    </source>
</reference>
<protein>
    <submittedName>
        <fullName evidence="1">Uncharacterized protein</fullName>
    </submittedName>
</protein>
<feature type="non-terminal residue" evidence="1">
    <location>
        <position position="1"/>
    </location>
</feature>
<feature type="non-terminal residue" evidence="1">
    <location>
        <position position="230"/>
    </location>
</feature>
<comment type="caution">
    <text evidence="1">The sequence shown here is derived from an EMBL/GenBank/DDBJ whole genome shotgun (WGS) entry which is preliminary data.</text>
</comment>
<keyword evidence="2" id="KW-1185">Reference proteome</keyword>
<dbReference type="EMBL" id="JADNRY010000441">
    <property type="protein sequence ID" value="KAF9054000.1"/>
    <property type="molecule type" value="Genomic_DNA"/>
</dbReference>
<accession>A0A9P5P3C0</accession>
<proteinExistence type="predicted"/>
<dbReference type="Proteomes" id="UP000772434">
    <property type="component" value="Unassembled WGS sequence"/>
</dbReference>
<organism evidence="1 2">
    <name type="scientific">Rhodocollybia butyracea</name>
    <dbReference type="NCBI Taxonomy" id="206335"/>
    <lineage>
        <taxon>Eukaryota</taxon>
        <taxon>Fungi</taxon>
        <taxon>Dikarya</taxon>
        <taxon>Basidiomycota</taxon>
        <taxon>Agaricomycotina</taxon>
        <taxon>Agaricomycetes</taxon>
        <taxon>Agaricomycetidae</taxon>
        <taxon>Agaricales</taxon>
        <taxon>Marasmiineae</taxon>
        <taxon>Omphalotaceae</taxon>
        <taxon>Rhodocollybia</taxon>
    </lineage>
</organism>
<dbReference type="OrthoDB" id="3041043at2759"/>
<name>A0A9P5P3C0_9AGAR</name>
<sequence>DLLYSLMRFADRKRLSVVSEWFEMTVEDYERRYRTIPQLLGRFFSTAEIGDFQSMQGTTSLLISGSAALQFFSGARYDTDLDTYCVIDNCLEVGEWYILIGYRFLPASQQLATFHDDYALSLDLAVASGSDYNDMYHSDQIRRVWTFVRGASTIQLIASVHAPIQVILSFHSTCVMNFITHAAAYSLYPSLTFGDAATMAVDIKYPMTENQLRALTKYVERGYDVLTTVE</sequence>
<gene>
    <name evidence="1" type="ORF">BDP27DRAFT_1193114</name>
</gene>
<dbReference type="AlphaFoldDB" id="A0A9P5P3C0"/>
<evidence type="ECO:0000313" key="1">
    <source>
        <dbReference type="EMBL" id="KAF9054000.1"/>
    </source>
</evidence>